<feature type="compositionally biased region" description="Low complexity" evidence="1">
    <location>
        <begin position="1086"/>
        <end position="1097"/>
    </location>
</feature>
<sequence>MRRVKRVAASVRAASEAASATAILSRGRPITGSGRPQVNQSARRDDEDDDDGGGNVQPSRRDVYVRRCDGQKGRWMSGPPEDGASDQVTIALANAGKSRREASNVGMNRSNGLEACQAAGPDMSSVQKCLQVGRTLAVDDYKLQYTIATPPMATSQACRSDSTGRLLDCVDLRKPATAGWQRADPPHLVLACRPRTETVASCCLVLAALRFQQLVHSQITFVRRAVAPSTEHLSLRRSHPGTPWCAACHLLRRRRGKQSLARCQAAPLAARLMARAGREPYMRACINGLTAQHREPETSASAACEYCGLTARTRVRPHGRTGSVSAVVNGAMAPSQHAAGHHAGVCEEEVAGPDVTWAFQGGFEFGQWKHRCRLQAGLQRGGLAPQARGPGPVQQRSGCPWGLHGEVPGLGCQGSQTPSILSALLRHEDYTSSAMCPLRELVASPRGRGRPRRPTRAAAQDALLHVPVVLSSLLSPPAYSAAPGYLTDHLSRRPTELERLRRAPVGWRLNRRMEPAQTDRTPQPPAACPAARGTSIHHTVGRLDLTGPLAPLAALELTGCDAAPCPAVRIPQSPWRCCPSLPSVPSHPSHLILISSICHPSPPPASASLSTPTSGHPLPSPPVSLVAFVSSPRLVSDPSRHPVRLHAAAPHHTRLPRRSTHHSSPPRRSHRSEASPAHDAPPLWLARRRRELPPPPSSYRLQAAQPSPAQPRAGVRPLAVAHRPGATLTSPAPSCPAAPRARPGTRCKRASSYVRSQLGLVDRANPVGEHVHKVSKPPCLSLTSARDDESPVPPRRAPDSRLPFAPASIVSSAPSSRPLSSPSALALPLPCASCAGPVGLLRVSSTLPLIPPAPSPRPGSRTLAPVPPPRLRCRVRSRPTMDNPHDYLITGRAPSRRPVDPDNADSWVMLNQGGFVKLGNERVLLKLDSRISCELSVPQELRARCTAFQRKSDKGTLFLTNKRIVYLPAKPAQEPKFESFSAPILKFQDSSTSSSMWWGWVWKSDCVPVSGGGIPPDLPRIEVKFTFSDGGMNDFNEAYIRLRERLFQYQEMRREMGPGADIPDEPLPAYEAQGGQPAPVATLAVPRNVRSDSSSSRRAPDEPPPDYDEAQAQQLSNRLEDHIRGEAERGDQEDD</sequence>
<feature type="region of interest" description="Disordered" evidence="1">
    <location>
        <begin position="1"/>
        <end position="61"/>
    </location>
</feature>
<accession>A0A2U3E3D2</accession>
<feature type="compositionally biased region" description="Low complexity" evidence="1">
    <location>
        <begin position="674"/>
        <end position="685"/>
    </location>
</feature>
<feature type="region of interest" description="Disordered" evidence="1">
    <location>
        <begin position="850"/>
        <end position="898"/>
    </location>
</feature>
<feature type="compositionally biased region" description="Basic residues" evidence="1">
    <location>
        <begin position="646"/>
        <end position="670"/>
    </location>
</feature>
<dbReference type="GO" id="GO:0031490">
    <property type="term" value="F:chromatin DNA binding"/>
    <property type="evidence" value="ECO:0007669"/>
    <property type="project" value="TreeGrafter"/>
</dbReference>
<dbReference type="GO" id="GO:0005634">
    <property type="term" value="C:nucleus"/>
    <property type="evidence" value="ECO:0007669"/>
    <property type="project" value="TreeGrafter"/>
</dbReference>
<dbReference type="SUPFAM" id="SSF50729">
    <property type="entry name" value="PH domain-like"/>
    <property type="match status" value="1"/>
</dbReference>
<proteinExistence type="predicted"/>
<reference evidence="2 3" key="1">
    <citation type="journal article" date="2016" name="Front. Microbiol.">
        <title>Genome and transcriptome sequences reveal the specific parasitism of the nematophagous Purpureocillium lilacinum 36-1.</title>
        <authorList>
            <person name="Xie J."/>
            <person name="Li S."/>
            <person name="Mo C."/>
            <person name="Xiao X."/>
            <person name="Peng D."/>
            <person name="Wang G."/>
            <person name="Xiao Y."/>
        </authorList>
    </citation>
    <scope>NUCLEOTIDE SEQUENCE [LARGE SCALE GENOMIC DNA]</scope>
    <source>
        <strain evidence="2 3">36-1</strain>
    </source>
</reference>
<dbReference type="PANTHER" id="PTHR31606:SF1">
    <property type="entry name" value="WW DOMAIN BINDING PROTEIN 2, ISOFORM E"/>
    <property type="match status" value="1"/>
</dbReference>
<protein>
    <recommendedName>
        <fullName evidence="4">WW-domain-binding protein</fullName>
    </recommendedName>
</protein>
<dbReference type="Proteomes" id="UP000245956">
    <property type="component" value="Unassembled WGS sequence"/>
</dbReference>
<feature type="compositionally biased region" description="Low complexity" evidence="1">
    <location>
        <begin position="803"/>
        <end position="822"/>
    </location>
</feature>
<feature type="compositionally biased region" description="Low complexity" evidence="1">
    <location>
        <begin position="698"/>
        <end position="711"/>
    </location>
</feature>
<feature type="region of interest" description="Disordered" evidence="1">
    <location>
        <begin position="508"/>
        <end position="532"/>
    </location>
</feature>
<dbReference type="EMBL" id="LCWV01000013">
    <property type="protein sequence ID" value="PWI69012.1"/>
    <property type="molecule type" value="Genomic_DNA"/>
</dbReference>
<evidence type="ECO:0000256" key="1">
    <source>
        <dbReference type="SAM" id="MobiDB-lite"/>
    </source>
</evidence>
<gene>
    <name evidence="2" type="ORF">PCL_01397</name>
</gene>
<feature type="region of interest" description="Disordered" evidence="1">
    <location>
        <begin position="1056"/>
        <end position="1135"/>
    </location>
</feature>
<name>A0A2U3E3D2_PURLI</name>
<dbReference type="GO" id="GO:0003713">
    <property type="term" value="F:transcription coactivator activity"/>
    <property type="evidence" value="ECO:0007669"/>
    <property type="project" value="InterPro"/>
</dbReference>
<dbReference type="AlphaFoldDB" id="A0A2U3E3D2"/>
<evidence type="ECO:0000313" key="2">
    <source>
        <dbReference type="EMBL" id="PWI69012.1"/>
    </source>
</evidence>
<feature type="region of interest" description="Disordered" evidence="1">
    <location>
        <begin position="770"/>
        <end position="822"/>
    </location>
</feature>
<feature type="compositionally biased region" description="Basic and acidic residues" evidence="1">
    <location>
        <begin position="1118"/>
        <end position="1135"/>
    </location>
</feature>
<evidence type="ECO:0000313" key="3">
    <source>
        <dbReference type="Proteomes" id="UP000245956"/>
    </source>
</evidence>
<dbReference type="PANTHER" id="PTHR31606">
    <property type="entry name" value="WW DOMAIN BINDING PROTEIN 2, ISOFORM E"/>
    <property type="match status" value="1"/>
</dbReference>
<evidence type="ECO:0008006" key="4">
    <source>
        <dbReference type="Google" id="ProtNLM"/>
    </source>
</evidence>
<organism evidence="2 3">
    <name type="scientific">Purpureocillium lilacinum</name>
    <name type="common">Paecilomyces lilacinus</name>
    <dbReference type="NCBI Taxonomy" id="33203"/>
    <lineage>
        <taxon>Eukaryota</taxon>
        <taxon>Fungi</taxon>
        <taxon>Dikarya</taxon>
        <taxon>Ascomycota</taxon>
        <taxon>Pezizomycotina</taxon>
        <taxon>Sordariomycetes</taxon>
        <taxon>Hypocreomycetidae</taxon>
        <taxon>Hypocreales</taxon>
        <taxon>Ophiocordycipitaceae</taxon>
        <taxon>Purpureocillium</taxon>
    </lineage>
</organism>
<comment type="caution">
    <text evidence="2">The sequence shown here is derived from an EMBL/GenBank/DDBJ whole genome shotgun (WGS) entry which is preliminary data.</text>
</comment>
<dbReference type="InterPro" id="IPR044852">
    <property type="entry name" value="WBP2-like"/>
</dbReference>
<feature type="compositionally biased region" description="Low complexity" evidence="1">
    <location>
        <begin position="726"/>
        <end position="742"/>
    </location>
</feature>
<dbReference type="CDD" id="cd13214">
    <property type="entry name" value="PH-GRAM_WBP2"/>
    <property type="match status" value="1"/>
</dbReference>
<feature type="region of interest" description="Disordered" evidence="1">
    <location>
        <begin position="646"/>
        <end position="748"/>
    </location>
</feature>
<feature type="compositionally biased region" description="Low complexity" evidence="1">
    <location>
        <begin position="7"/>
        <end position="22"/>
    </location>
</feature>